<name>A0A914Y201_9BILA</name>
<dbReference type="Proteomes" id="UP000887577">
    <property type="component" value="Unplaced"/>
</dbReference>
<reference evidence="3" key="1">
    <citation type="submission" date="2022-11" db="UniProtKB">
        <authorList>
            <consortium name="WormBaseParasite"/>
        </authorList>
    </citation>
    <scope>IDENTIFICATION</scope>
</reference>
<keyword evidence="1" id="KW-0472">Membrane</keyword>
<feature type="transmembrane region" description="Helical" evidence="1">
    <location>
        <begin position="186"/>
        <end position="211"/>
    </location>
</feature>
<dbReference type="AlphaFoldDB" id="A0A914Y201"/>
<accession>A0A914Y201</accession>
<evidence type="ECO:0000313" key="3">
    <source>
        <dbReference type="WBParaSite" id="PSU_v2.g12809.t1"/>
    </source>
</evidence>
<organism evidence="2 3">
    <name type="scientific">Panagrolaimus superbus</name>
    <dbReference type="NCBI Taxonomy" id="310955"/>
    <lineage>
        <taxon>Eukaryota</taxon>
        <taxon>Metazoa</taxon>
        <taxon>Ecdysozoa</taxon>
        <taxon>Nematoda</taxon>
        <taxon>Chromadorea</taxon>
        <taxon>Rhabditida</taxon>
        <taxon>Tylenchina</taxon>
        <taxon>Panagrolaimomorpha</taxon>
        <taxon>Panagrolaimoidea</taxon>
        <taxon>Panagrolaimidae</taxon>
        <taxon>Panagrolaimus</taxon>
    </lineage>
</organism>
<feature type="transmembrane region" description="Helical" evidence="1">
    <location>
        <begin position="68"/>
        <end position="89"/>
    </location>
</feature>
<feature type="transmembrane region" description="Helical" evidence="1">
    <location>
        <begin position="121"/>
        <end position="145"/>
    </location>
</feature>
<proteinExistence type="predicted"/>
<dbReference type="WBParaSite" id="PSU_v2.g12809.t1">
    <property type="protein sequence ID" value="PSU_v2.g12809.t1"/>
    <property type="gene ID" value="PSU_v2.g12809"/>
</dbReference>
<feature type="transmembrane region" description="Helical" evidence="1">
    <location>
        <begin position="95"/>
        <end position="114"/>
    </location>
</feature>
<sequence>MLKPTLKNQIISDKGVDLSSIPLPSQEVLRDLSKETALIHASDEKSNDQNDSEFYSYFWCLKFSVRKIATNFSIFLLFFDAFFICIAFRNKYLSYHLLYFLSIFGPIALIFGVNVETYFNFAFVTTYIATTMRLIINALHIWIYYEKMLESKEVEEEYQRFVWENVEAGNFTTEIPPRDPNLFRTIYPFIVLMGICFIMIILQIWTLAVAIPRAHSWIKKKTTQSKK</sequence>
<keyword evidence="1" id="KW-1133">Transmembrane helix</keyword>
<keyword evidence="1" id="KW-0812">Transmembrane</keyword>
<protein>
    <submittedName>
        <fullName evidence="3">Uncharacterized protein</fullName>
    </submittedName>
</protein>
<evidence type="ECO:0000313" key="2">
    <source>
        <dbReference type="Proteomes" id="UP000887577"/>
    </source>
</evidence>
<keyword evidence="2" id="KW-1185">Reference proteome</keyword>
<evidence type="ECO:0000256" key="1">
    <source>
        <dbReference type="SAM" id="Phobius"/>
    </source>
</evidence>